<name>A0AAD9KD65_9ANNE</name>
<keyword evidence="12" id="KW-0112">Calmodulin-binding</keyword>
<dbReference type="PROSITE" id="PS50004">
    <property type="entry name" value="C2"/>
    <property type="match status" value="2"/>
</dbReference>
<keyword evidence="8" id="KW-0812">Transmembrane</keyword>
<keyword evidence="15" id="KW-0472">Membrane</keyword>
<dbReference type="CDD" id="cd08386">
    <property type="entry name" value="C2A_Synaptotagmin-7"/>
    <property type="match status" value="1"/>
</dbReference>
<dbReference type="GO" id="GO:0030424">
    <property type="term" value="C:axon"/>
    <property type="evidence" value="ECO:0007669"/>
    <property type="project" value="TreeGrafter"/>
</dbReference>
<dbReference type="GO" id="GO:0005544">
    <property type="term" value="F:calcium-dependent phospholipid binding"/>
    <property type="evidence" value="ECO:0007669"/>
    <property type="project" value="InterPro"/>
</dbReference>
<evidence type="ECO:0000313" key="32">
    <source>
        <dbReference type="Proteomes" id="UP001208570"/>
    </source>
</evidence>
<evidence type="ECO:0000256" key="25">
    <source>
        <dbReference type="ARBA" id="ARBA00060464"/>
    </source>
</evidence>
<evidence type="ECO:0000256" key="24">
    <source>
        <dbReference type="ARBA" id="ARBA00046271"/>
    </source>
</evidence>
<evidence type="ECO:0000256" key="29">
    <source>
        <dbReference type="SAM" id="MobiDB-lite"/>
    </source>
</evidence>
<keyword evidence="14" id="KW-0770">Synapse</keyword>
<evidence type="ECO:0000256" key="11">
    <source>
        <dbReference type="ARBA" id="ARBA00022837"/>
    </source>
</evidence>
<evidence type="ECO:0000256" key="21">
    <source>
        <dbReference type="ARBA" id="ARBA00023329"/>
    </source>
</evidence>
<comment type="subcellular location">
    <subcellularLocation>
        <location evidence="2">Cell membrane</location>
        <topology evidence="2">Single-pass membrane protein</topology>
    </subcellularLocation>
    <subcellularLocation>
        <location evidence="25">Cytoplasmic vesicle</location>
        <location evidence="25">Phagosome membrane</location>
        <topology evidence="25">Single-pass membrane protein</topology>
    </subcellularLocation>
    <subcellularLocation>
        <location evidence="1">Cytoplasmic vesicle</location>
        <location evidence="1">Secretory vesicle membrane</location>
        <topology evidence="1">Single-pass membrane protein</topology>
    </subcellularLocation>
    <subcellularLocation>
        <location evidence="4">Cytoplasmic vesicle</location>
        <location evidence="4">Secretory vesicle</location>
        <location evidence="4">Synaptic vesicle membrane</location>
    </subcellularLocation>
    <subcellularLocation>
        <location evidence="3">Lysosome membrane</location>
        <topology evidence="3">Single-pass membrane protein</topology>
    </subcellularLocation>
    <subcellularLocation>
        <location evidence="24">Peroxisome membrane</location>
    </subcellularLocation>
    <subcellularLocation>
        <location evidence="22">Presynapse</location>
    </subcellularLocation>
    <subcellularLocation>
        <location evidence="23">Synaptic cell membrane</location>
    </subcellularLocation>
</comment>
<evidence type="ECO:0000256" key="1">
    <source>
        <dbReference type="ARBA" id="ARBA00004160"/>
    </source>
</evidence>
<dbReference type="InterPro" id="IPR000008">
    <property type="entry name" value="C2_dom"/>
</dbReference>
<dbReference type="GO" id="GO:0005765">
    <property type="term" value="C:lysosomal membrane"/>
    <property type="evidence" value="ECO:0007669"/>
    <property type="project" value="UniProtKB-SubCell"/>
</dbReference>
<evidence type="ECO:0000256" key="26">
    <source>
        <dbReference type="ARBA" id="ARBA00064595"/>
    </source>
</evidence>
<evidence type="ECO:0000256" key="8">
    <source>
        <dbReference type="ARBA" id="ARBA00022692"/>
    </source>
</evidence>
<evidence type="ECO:0000256" key="19">
    <source>
        <dbReference type="ARBA" id="ARBA00023273"/>
    </source>
</evidence>
<dbReference type="AlphaFoldDB" id="A0AAD9KD65"/>
<dbReference type="GO" id="GO:0005778">
    <property type="term" value="C:peroxisomal membrane"/>
    <property type="evidence" value="ECO:0007669"/>
    <property type="project" value="UniProtKB-SubCell"/>
</dbReference>
<evidence type="ECO:0000256" key="14">
    <source>
        <dbReference type="ARBA" id="ARBA00023018"/>
    </source>
</evidence>
<evidence type="ECO:0000256" key="23">
    <source>
        <dbReference type="ARBA" id="ARBA00034109"/>
    </source>
</evidence>
<dbReference type="GO" id="GO:0042734">
    <property type="term" value="C:presynaptic membrane"/>
    <property type="evidence" value="ECO:0007669"/>
    <property type="project" value="UniProtKB-ARBA"/>
</dbReference>
<dbReference type="SUPFAM" id="SSF49562">
    <property type="entry name" value="C2 domain (Calcium/lipid-binding domain, CaLB)"/>
    <property type="match status" value="2"/>
</dbReference>
<keyword evidence="17" id="KW-0576">Peroxisome</keyword>
<dbReference type="GO" id="GO:0005516">
    <property type="term" value="F:calmodulin binding"/>
    <property type="evidence" value="ECO:0007669"/>
    <property type="project" value="UniProtKB-KW"/>
</dbReference>
<dbReference type="GO" id="GO:0010646">
    <property type="term" value="P:regulation of cell communication"/>
    <property type="evidence" value="ECO:0007669"/>
    <property type="project" value="UniProtKB-ARBA"/>
</dbReference>
<evidence type="ECO:0000256" key="12">
    <source>
        <dbReference type="ARBA" id="ARBA00022860"/>
    </source>
</evidence>
<dbReference type="GO" id="GO:0030670">
    <property type="term" value="C:phagocytic vesicle membrane"/>
    <property type="evidence" value="ECO:0007669"/>
    <property type="project" value="UniProtKB-SubCell"/>
</dbReference>
<dbReference type="GO" id="GO:0060341">
    <property type="term" value="P:regulation of cellular localization"/>
    <property type="evidence" value="ECO:0007669"/>
    <property type="project" value="UniProtKB-ARBA"/>
</dbReference>
<dbReference type="GO" id="GO:0051050">
    <property type="term" value="P:positive regulation of transport"/>
    <property type="evidence" value="ECO:0007669"/>
    <property type="project" value="UniProtKB-ARBA"/>
</dbReference>
<evidence type="ECO:0000313" key="31">
    <source>
        <dbReference type="EMBL" id="KAK2169503.1"/>
    </source>
</evidence>
<dbReference type="PRINTS" id="PR00399">
    <property type="entry name" value="SYNAPTOTAGMN"/>
</dbReference>
<comment type="subunit">
    <text evidence="26">Homodimer. Can also form heterodimers with SYT6, SYT9 and SYT10. Interacts with calmodulin (CALM1, CALM2 or CALM3). Interacts with CD63; required for localization to lysosomes. Interacts with APP.</text>
</comment>
<dbReference type="FunFam" id="2.60.40.150:FF:000028">
    <property type="entry name" value="Synaptotagmin 7"/>
    <property type="match status" value="1"/>
</dbReference>
<evidence type="ECO:0000256" key="4">
    <source>
        <dbReference type="ARBA" id="ARBA00004432"/>
    </source>
</evidence>
<evidence type="ECO:0000256" key="17">
    <source>
        <dbReference type="ARBA" id="ARBA00023140"/>
    </source>
</evidence>
<dbReference type="PANTHER" id="PTHR10024">
    <property type="entry name" value="SYNAPTOTAGMIN"/>
    <property type="match status" value="1"/>
</dbReference>
<evidence type="ECO:0000256" key="20">
    <source>
        <dbReference type="ARBA" id="ARBA00023288"/>
    </source>
</evidence>
<keyword evidence="6" id="KW-0268">Exocytosis</keyword>
<feature type="region of interest" description="Disordered" evidence="29">
    <location>
        <begin position="1"/>
        <end position="28"/>
    </location>
</feature>
<dbReference type="GO" id="GO:0023051">
    <property type="term" value="P:regulation of signaling"/>
    <property type="evidence" value="ECO:0007669"/>
    <property type="project" value="UniProtKB-ARBA"/>
</dbReference>
<keyword evidence="21" id="KW-0968">Cytoplasmic vesicle</keyword>
<dbReference type="Proteomes" id="UP001208570">
    <property type="component" value="Unassembled WGS sequence"/>
</dbReference>
<feature type="domain" description="C2" evidence="30">
    <location>
        <begin position="185"/>
        <end position="318"/>
    </location>
</feature>
<keyword evidence="20" id="KW-0449">Lipoprotein</keyword>
<evidence type="ECO:0000256" key="28">
    <source>
        <dbReference type="ARBA" id="ARBA00080491"/>
    </source>
</evidence>
<dbReference type="GO" id="GO:0048791">
    <property type="term" value="P:calcium ion-regulated exocytosis of neurotransmitter"/>
    <property type="evidence" value="ECO:0007669"/>
    <property type="project" value="TreeGrafter"/>
</dbReference>
<evidence type="ECO:0000259" key="30">
    <source>
        <dbReference type="PROSITE" id="PS50004"/>
    </source>
</evidence>
<dbReference type="GO" id="GO:0001778">
    <property type="term" value="P:plasma membrane repair"/>
    <property type="evidence" value="ECO:0007669"/>
    <property type="project" value="UniProtKB-ARBA"/>
</dbReference>
<evidence type="ECO:0000256" key="10">
    <source>
        <dbReference type="ARBA" id="ARBA00022737"/>
    </source>
</evidence>
<dbReference type="GO" id="GO:0010817">
    <property type="term" value="P:regulation of hormone levels"/>
    <property type="evidence" value="ECO:0007669"/>
    <property type="project" value="UniProtKB-ARBA"/>
</dbReference>
<keyword evidence="7" id="KW-0597">Phosphoprotein</keyword>
<evidence type="ECO:0000256" key="22">
    <source>
        <dbReference type="ARBA" id="ARBA00034106"/>
    </source>
</evidence>
<evidence type="ECO:0000256" key="2">
    <source>
        <dbReference type="ARBA" id="ARBA00004162"/>
    </source>
</evidence>
<keyword evidence="11" id="KW-0106">Calcium</keyword>
<keyword evidence="19" id="KW-0966">Cell projection</keyword>
<dbReference type="InterPro" id="IPR035892">
    <property type="entry name" value="C2_domain_sf"/>
</dbReference>
<keyword evidence="5" id="KW-1003">Cell membrane</keyword>
<keyword evidence="18" id="KW-0458">Lysosome</keyword>
<proteinExistence type="predicted"/>
<accession>A0AAD9KD65</accession>
<dbReference type="GO" id="GO:0000149">
    <property type="term" value="F:SNARE binding"/>
    <property type="evidence" value="ECO:0007669"/>
    <property type="project" value="UniProtKB-ARBA"/>
</dbReference>
<dbReference type="GO" id="GO:1990927">
    <property type="term" value="P:calcium ion regulated lysosome exocytosis"/>
    <property type="evidence" value="ECO:0007669"/>
    <property type="project" value="UniProtKB-ARBA"/>
</dbReference>
<reference evidence="31" key="1">
    <citation type="journal article" date="2023" name="Mol. Biol. Evol.">
        <title>Third-Generation Sequencing Reveals the Adaptive Role of the Epigenome in Three Deep-Sea Polychaetes.</title>
        <authorList>
            <person name="Perez M."/>
            <person name="Aroh O."/>
            <person name="Sun Y."/>
            <person name="Lan Y."/>
            <person name="Juniper S.K."/>
            <person name="Young C.R."/>
            <person name="Angers B."/>
            <person name="Qian P.Y."/>
        </authorList>
    </citation>
    <scope>NUCLEOTIDE SEQUENCE</scope>
    <source>
        <strain evidence="31">P08H-3</strain>
    </source>
</reference>
<evidence type="ECO:0000256" key="6">
    <source>
        <dbReference type="ARBA" id="ARBA00022483"/>
    </source>
</evidence>
<protein>
    <recommendedName>
        <fullName evidence="27">Synaptotagmin-7</fullName>
    </recommendedName>
    <alternativeName>
        <fullName evidence="28">Synaptotagmin VII</fullName>
    </alternativeName>
</protein>
<dbReference type="InterPro" id="IPR001565">
    <property type="entry name" value="Synaptotagmin"/>
</dbReference>
<dbReference type="FunFam" id="2.60.40.150:FF:000027">
    <property type="entry name" value="Synaptotagmin 7"/>
    <property type="match status" value="1"/>
</dbReference>
<dbReference type="GO" id="GO:0017158">
    <property type="term" value="P:regulation of calcium ion-dependent exocytosis"/>
    <property type="evidence" value="ECO:0007669"/>
    <property type="project" value="UniProtKB-ARBA"/>
</dbReference>
<evidence type="ECO:0000256" key="13">
    <source>
        <dbReference type="ARBA" id="ARBA00022989"/>
    </source>
</evidence>
<dbReference type="Gene3D" id="2.60.40.150">
    <property type="entry name" value="C2 domain"/>
    <property type="match status" value="2"/>
</dbReference>
<dbReference type="PRINTS" id="PR00360">
    <property type="entry name" value="C2DOMAIN"/>
</dbReference>
<keyword evidence="13" id="KW-1133">Transmembrane helix</keyword>
<comment type="caution">
    <text evidence="31">The sequence shown here is derived from an EMBL/GenBank/DDBJ whole genome shotgun (WGS) entry which is preliminary data.</text>
</comment>
<sequence>MSHMECGYNSEGDGSTASSPYHKTLKGGEADGASASALDMVPINLPDFPTGGEKLGKIQLNLSYDFQEMTLTLKIIRATELPAKDFSGTSDPYVKIMLLPDKKSKLQTNIKRKNLNPRWNEVFAFEGFPYSKLVNRTLYLQVLDYDRFSRDDPIGEVCIPLADVDLAQGETMWKSLQPCKGHTGKLGELLLSLCYQPTVGRITVVVIKARELKAKDINGLSDPYVKIWLCHEGKKVEKKKTIIKEKTLNPVFNESFIFNVPYERIRHTSLNISVMDYDRLGRNELIGQIVLGSKSGPMEVKHWNEMFAKSRTPVAQWHILKDFG</sequence>
<evidence type="ECO:0000256" key="27">
    <source>
        <dbReference type="ARBA" id="ARBA00067957"/>
    </source>
</evidence>
<organism evidence="31 32">
    <name type="scientific">Paralvinella palmiformis</name>
    <dbReference type="NCBI Taxonomy" id="53620"/>
    <lineage>
        <taxon>Eukaryota</taxon>
        <taxon>Metazoa</taxon>
        <taxon>Spiralia</taxon>
        <taxon>Lophotrochozoa</taxon>
        <taxon>Annelida</taxon>
        <taxon>Polychaeta</taxon>
        <taxon>Sedentaria</taxon>
        <taxon>Canalipalpata</taxon>
        <taxon>Terebellida</taxon>
        <taxon>Terebelliformia</taxon>
        <taxon>Alvinellidae</taxon>
        <taxon>Paralvinella</taxon>
    </lineage>
</organism>
<keyword evidence="9" id="KW-0479">Metal-binding</keyword>
<evidence type="ECO:0000256" key="16">
    <source>
        <dbReference type="ARBA" id="ARBA00023139"/>
    </source>
</evidence>
<keyword evidence="32" id="KW-1185">Reference proteome</keyword>
<keyword evidence="10" id="KW-0677">Repeat</keyword>
<dbReference type="EMBL" id="JAODUP010000009">
    <property type="protein sequence ID" value="KAK2169503.1"/>
    <property type="molecule type" value="Genomic_DNA"/>
</dbReference>
<dbReference type="GO" id="GO:0030276">
    <property type="term" value="F:clathrin binding"/>
    <property type="evidence" value="ECO:0007669"/>
    <property type="project" value="TreeGrafter"/>
</dbReference>
<dbReference type="SMART" id="SM00239">
    <property type="entry name" value="C2"/>
    <property type="match status" value="2"/>
</dbReference>
<dbReference type="Pfam" id="PF00168">
    <property type="entry name" value="C2"/>
    <property type="match status" value="2"/>
</dbReference>
<dbReference type="GO" id="GO:0006906">
    <property type="term" value="P:vesicle fusion"/>
    <property type="evidence" value="ECO:0007669"/>
    <property type="project" value="TreeGrafter"/>
</dbReference>
<dbReference type="InterPro" id="IPR037732">
    <property type="entry name" value="C2A_Synaptotagmin-7"/>
</dbReference>
<evidence type="ECO:0000256" key="7">
    <source>
        <dbReference type="ARBA" id="ARBA00022553"/>
    </source>
</evidence>
<keyword evidence="16" id="KW-0564">Palmitate</keyword>
<evidence type="ECO:0000256" key="15">
    <source>
        <dbReference type="ARBA" id="ARBA00023136"/>
    </source>
</evidence>
<dbReference type="PANTHER" id="PTHR10024:SF344">
    <property type="entry name" value="SYNAPTOTAGMIN-7"/>
    <property type="match status" value="1"/>
</dbReference>
<feature type="domain" description="C2" evidence="30">
    <location>
        <begin position="54"/>
        <end position="174"/>
    </location>
</feature>
<evidence type="ECO:0000256" key="3">
    <source>
        <dbReference type="ARBA" id="ARBA00004363"/>
    </source>
</evidence>
<dbReference type="GO" id="GO:0005509">
    <property type="term" value="F:calcium ion binding"/>
    <property type="evidence" value="ECO:0007669"/>
    <property type="project" value="TreeGrafter"/>
</dbReference>
<evidence type="ECO:0000256" key="5">
    <source>
        <dbReference type="ARBA" id="ARBA00022475"/>
    </source>
</evidence>
<dbReference type="GO" id="GO:0001786">
    <property type="term" value="F:phosphatidylserine binding"/>
    <property type="evidence" value="ECO:0007669"/>
    <property type="project" value="TreeGrafter"/>
</dbReference>
<feature type="compositionally biased region" description="Polar residues" evidence="29">
    <location>
        <begin position="12"/>
        <end position="21"/>
    </location>
</feature>
<gene>
    <name evidence="31" type="ORF">LSH36_9g06042</name>
</gene>
<evidence type="ECO:0000256" key="18">
    <source>
        <dbReference type="ARBA" id="ARBA00023228"/>
    </source>
</evidence>
<dbReference type="GO" id="GO:0030672">
    <property type="term" value="C:synaptic vesicle membrane"/>
    <property type="evidence" value="ECO:0007669"/>
    <property type="project" value="UniProtKB-SubCell"/>
</dbReference>
<evidence type="ECO:0000256" key="9">
    <source>
        <dbReference type="ARBA" id="ARBA00022723"/>
    </source>
</evidence>